<reference evidence="3 4" key="1">
    <citation type="submission" date="2024-01" db="EMBL/GenBank/DDBJ databases">
        <title>The genome sequence of Erythrobacteraceae sp. strain 1XM1-14.</title>
        <authorList>
            <person name="Liu Y."/>
        </authorList>
    </citation>
    <scope>NUCLEOTIDE SEQUENCE [LARGE SCALE GENOMIC DNA]</scope>
    <source>
        <strain evidence="3 4">1XM1-14</strain>
    </source>
</reference>
<sequence>MKAFKIALLAGTLVMATGFAPDWTITVAKTDAGHLIGNPDATTKVAEYISYTCSHCADFARSGDPALKIGYVRTGKVSVEIRHLLRDPIDLTAAMLTHCGAADKFALNHAAIMLSQDKWLPVAASSTQAQRNRWSNPDRAAARRAIAADLDFYQLMEGRGYRTTDIDRCLADSAMETKLVQASRDDTVRLGLRGTPSFTINGKLLDNVHNWPALQQAIDAQLVARPADKP</sequence>
<accession>A0ABU7GDN4</accession>
<keyword evidence="1" id="KW-0732">Signal</keyword>
<dbReference type="InterPro" id="IPR036249">
    <property type="entry name" value="Thioredoxin-like_sf"/>
</dbReference>
<keyword evidence="4" id="KW-1185">Reference proteome</keyword>
<evidence type="ECO:0000313" key="4">
    <source>
        <dbReference type="Proteomes" id="UP001343492"/>
    </source>
</evidence>
<dbReference type="Gene3D" id="3.40.30.10">
    <property type="entry name" value="Glutaredoxin"/>
    <property type="match status" value="1"/>
</dbReference>
<evidence type="ECO:0000256" key="1">
    <source>
        <dbReference type="SAM" id="SignalP"/>
    </source>
</evidence>
<organism evidence="3 4">
    <name type="scientific">Altererythrobacter litoralis</name>
    <dbReference type="NCBI Taxonomy" id="3113904"/>
    <lineage>
        <taxon>Bacteria</taxon>
        <taxon>Pseudomonadati</taxon>
        <taxon>Pseudomonadota</taxon>
        <taxon>Alphaproteobacteria</taxon>
        <taxon>Sphingomonadales</taxon>
        <taxon>Erythrobacteraceae</taxon>
        <taxon>Altererythrobacter</taxon>
    </lineage>
</organism>
<comment type="caution">
    <text evidence="3">The sequence shown here is derived from an EMBL/GenBank/DDBJ whole genome shotgun (WGS) entry which is preliminary data.</text>
</comment>
<protein>
    <submittedName>
        <fullName evidence="3">Thioredoxin domain-containing protein</fullName>
    </submittedName>
</protein>
<feature type="domain" description="Thioredoxin-like fold" evidence="2">
    <location>
        <begin position="30"/>
        <end position="220"/>
    </location>
</feature>
<dbReference type="EMBL" id="JAZDQV010000004">
    <property type="protein sequence ID" value="MEE1877205.1"/>
    <property type="molecule type" value="Genomic_DNA"/>
</dbReference>
<gene>
    <name evidence="3" type="ORF">VRS74_05845</name>
</gene>
<evidence type="ECO:0000259" key="2">
    <source>
        <dbReference type="Pfam" id="PF13462"/>
    </source>
</evidence>
<name>A0ABU7GDN4_9SPHN</name>
<dbReference type="Gene3D" id="1.10.40.110">
    <property type="match status" value="1"/>
</dbReference>
<dbReference type="InterPro" id="IPR012336">
    <property type="entry name" value="Thioredoxin-like_fold"/>
</dbReference>
<dbReference type="RefSeq" id="WP_354144311.1">
    <property type="nucleotide sequence ID" value="NZ_JAZDQV010000004.1"/>
</dbReference>
<feature type="signal peptide" evidence="1">
    <location>
        <begin position="1"/>
        <end position="20"/>
    </location>
</feature>
<dbReference type="SUPFAM" id="SSF52833">
    <property type="entry name" value="Thioredoxin-like"/>
    <property type="match status" value="1"/>
</dbReference>
<dbReference type="Pfam" id="PF13462">
    <property type="entry name" value="Thioredoxin_4"/>
    <property type="match status" value="1"/>
</dbReference>
<feature type="chain" id="PRO_5047181106" evidence="1">
    <location>
        <begin position="21"/>
        <end position="230"/>
    </location>
</feature>
<evidence type="ECO:0000313" key="3">
    <source>
        <dbReference type="EMBL" id="MEE1877205.1"/>
    </source>
</evidence>
<proteinExistence type="predicted"/>
<dbReference type="Proteomes" id="UP001343492">
    <property type="component" value="Unassembled WGS sequence"/>
</dbReference>